<evidence type="ECO:0000256" key="2">
    <source>
        <dbReference type="ARBA" id="ARBA00022741"/>
    </source>
</evidence>
<dbReference type="Gene3D" id="3.40.50.300">
    <property type="entry name" value="P-loop containing nucleotide triphosphate hydrolases"/>
    <property type="match status" value="1"/>
</dbReference>
<evidence type="ECO:0000313" key="6">
    <source>
        <dbReference type="Proteomes" id="UP000184171"/>
    </source>
</evidence>
<accession>A0A1M6I5T2</accession>
<dbReference type="GO" id="GO:0015808">
    <property type="term" value="P:L-alanine transport"/>
    <property type="evidence" value="ECO:0007669"/>
    <property type="project" value="TreeGrafter"/>
</dbReference>
<dbReference type="PROSITE" id="PS50893">
    <property type="entry name" value="ABC_TRANSPORTER_2"/>
    <property type="match status" value="1"/>
</dbReference>
<dbReference type="Proteomes" id="UP000184171">
    <property type="component" value="Unassembled WGS sequence"/>
</dbReference>
<protein>
    <submittedName>
        <fullName evidence="5">Amino acid/amide ABC transporter ATP-binding protein 1, HAAT family</fullName>
    </submittedName>
</protein>
<dbReference type="CDD" id="cd03219">
    <property type="entry name" value="ABC_Mj1267_LivG_branched"/>
    <property type="match status" value="1"/>
</dbReference>
<evidence type="ECO:0000256" key="1">
    <source>
        <dbReference type="ARBA" id="ARBA00022448"/>
    </source>
</evidence>
<keyword evidence="3 5" id="KW-0067">ATP-binding</keyword>
<dbReference type="GO" id="GO:0005304">
    <property type="term" value="F:L-valine transmembrane transporter activity"/>
    <property type="evidence" value="ECO:0007669"/>
    <property type="project" value="TreeGrafter"/>
</dbReference>
<dbReference type="AlphaFoldDB" id="A0A1M6I5T2"/>
<dbReference type="Pfam" id="PF00005">
    <property type="entry name" value="ABC_tran"/>
    <property type="match status" value="1"/>
</dbReference>
<organism evidence="5 6">
    <name type="scientific">Malonomonas rubra DSM 5091</name>
    <dbReference type="NCBI Taxonomy" id="1122189"/>
    <lineage>
        <taxon>Bacteria</taxon>
        <taxon>Pseudomonadati</taxon>
        <taxon>Thermodesulfobacteriota</taxon>
        <taxon>Desulfuromonadia</taxon>
        <taxon>Desulfuromonadales</taxon>
        <taxon>Geopsychrobacteraceae</taxon>
        <taxon>Malonomonas</taxon>
    </lineage>
</organism>
<dbReference type="GO" id="GO:1903805">
    <property type="term" value="P:L-valine import across plasma membrane"/>
    <property type="evidence" value="ECO:0007669"/>
    <property type="project" value="TreeGrafter"/>
</dbReference>
<dbReference type="Pfam" id="PF12399">
    <property type="entry name" value="BCA_ABC_TP_C"/>
    <property type="match status" value="1"/>
</dbReference>
<dbReference type="InterPro" id="IPR003593">
    <property type="entry name" value="AAA+_ATPase"/>
</dbReference>
<dbReference type="STRING" id="1122189.SAMN02745165_02024"/>
<dbReference type="GO" id="GO:0005524">
    <property type="term" value="F:ATP binding"/>
    <property type="evidence" value="ECO:0007669"/>
    <property type="project" value="UniProtKB-KW"/>
</dbReference>
<dbReference type="GO" id="GO:0015188">
    <property type="term" value="F:L-isoleucine transmembrane transporter activity"/>
    <property type="evidence" value="ECO:0007669"/>
    <property type="project" value="TreeGrafter"/>
</dbReference>
<keyword evidence="2" id="KW-0547">Nucleotide-binding</keyword>
<dbReference type="SMART" id="SM00382">
    <property type="entry name" value="AAA"/>
    <property type="match status" value="1"/>
</dbReference>
<dbReference type="GO" id="GO:1903806">
    <property type="term" value="P:L-isoleucine import across plasma membrane"/>
    <property type="evidence" value="ECO:0007669"/>
    <property type="project" value="TreeGrafter"/>
</dbReference>
<dbReference type="GO" id="GO:0005886">
    <property type="term" value="C:plasma membrane"/>
    <property type="evidence" value="ECO:0007669"/>
    <property type="project" value="TreeGrafter"/>
</dbReference>
<keyword evidence="1" id="KW-0813">Transport</keyword>
<name>A0A1M6I5T2_MALRU</name>
<dbReference type="PANTHER" id="PTHR45772">
    <property type="entry name" value="CONSERVED COMPONENT OF ABC TRANSPORTER FOR NATURAL AMINO ACIDS-RELATED"/>
    <property type="match status" value="1"/>
</dbReference>
<sequence>MARNELILTDVTKRFGGLTAVDALSLKVEDGQIYGLIGPNGAGKTTAFNNITGIYRPEEGSINWRGEEITGLTPYQIVDRGIVRTFQTIRLFSQMSVAENIMSGRHIKSKQSWWHGIIPTPGKKQDELENWKKVEEQLDFFKLGEFAATPVGSLPYGIQRRVEMARAMAVEPTLLILDEPAAGLNDKETMELLETIFKIRDSGVTVFLIEHDMDMVMEVTDYLTVINFGKKIAEGTPAEIQKNPAVIEAYLGSEDDDDE</sequence>
<dbReference type="InterPro" id="IPR003439">
    <property type="entry name" value="ABC_transporter-like_ATP-bd"/>
</dbReference>
<gene>
    <name evidence="5" type="ORF">SAMN02745165_02024</name>
</gene>
<dbReference type="FunFam" id="3.40.50.300:FF:000421">
    <property type="entry name" value="Branched-chain amino acid ABC transporter ATP-binding protein"/>
    <property type="match status" value="1"/>
</dbReference>
<feature type="domain" description="ABC transporter" evidence="4">
    <location>
        <begin position="6"/>
        <end position="253"/>
    </location>
</feature>
<evidence type="ECO:0000313" key="5">
    <source>
        <dbReference type="EMBL" id="SHJ29795.1"/>
    </source>
</evidence>
<dbReference type="SUPFAM" id="SSF52540">
    <property type="entry name" value="P-loop containing nucleoside triphosphate hydrolases"/>
    <property type="match status" value="1"/>
</dbReference>
<dbReference type="OrthoDB" id="9805130at2"/>
<dbReference type="GO" id="GO:0015192">
    <property type="term" value="F:L-phenylalanine transmembrane transporter activity"/>
    <property type="evidence" value="ECO:0007669"/>
    <property type="project" value="TreeGrafter"/>
</dbReference>
<dbReference type="GO" id="GO:0042941">
    <property type="term" value="P:D-alanine transmembrane transport"/>
    <property type="evidence" value="ECO:0007669"/>
    <property type="project" value="TreeGrafter"/>
</dbReference>
<evidence type="ECO:0000259" key="4">
    <source>
        <dbReference type="PROSITE" id="PS50893"/>
    </source>
</evidence>
<dbReference type="InterPro" id="IPR027417">
    <property type="entry name" value="P-loop_NTPase"/>
</dbReference>
<dbReference type="EMBL" id="FQZT01000006">
    <property type="protein sequence ID" value="SHJ29795.1"/>
    <property type="molecule type" value="Genomic_DNA"/>
</dbReference>
<evidence type="ECO:0000256" key="3">
    <source>
        <dbReference type="ARBA" id="ARBA00022840"/>
    </source>
</evidence>
<dbReference type="GO" id="GO:0016887">
    <property type="term" value="F:ATP hydrolysis activity"/>
    <property type="evidence" value="ECO:0007669"/>
    <property type="project" value="InterPro"/>
</dbReference>
<reference evidence="5 6" key="1">
    <citation type="submission" date="2016-11" db="EMBL/GenBank/DDBJ databases">
        <authorList>
            <person name="Jaros S."/>
            <person name="Januszkiewicz K."/>
            <person name="Wedrychowicz H."/>
        </authorList>
    </citation>
    <scope>NUCLEOTIDE SEQUENCE [LARGE SCALE GENOMIC DNA]</scope>
    <source>
        <strain evidence="5 6">DSM 5091</strain>
    </source>
</reference>
<dbReference type="RefSeq" id="WP_072908493.1">
    <property type="nucleotide sequence ID" value="NZ_FQZT01000006.1"/>
</dbReference>
<keyword evidence="6" id="KW-1185">Reference proteome</keyword>
<dbReference type="PANTHER" id="PTHR45772:SF7">
    <property type="entry name" value="AMINO ACID ABC TRANSPORTER ATP-BINDING PROTEIN"/>
    <property type="match status" value="1"/>
</dbReference>
<proteinExistence type="predicted"/>
<dbReference type="InterPro" id="IPR032823">
    <property type="entry name" value="BCA_ABC_TP_C"/>
</dbReference>
<dbReference type="InterPro" id="IPR051120">
    <property type="entry name" value="ABC_AA/LPS_Transport"/>
</dbReference>